<keyword evidence="2" id="KW-1185">Reference proteome</keyword>
<evidence type="ECO:0000313" key="1">
    <source>
        <dbReference type="EMBL" id="WMV28612.1"/>
    </source>
</evidence>
<proteinExistence type="predicted"/>
<protein>
    <recommendedName>
        <fullName evidence="3">Gag-pol polyprotein</fullName>
    </recommendedName>
</protein>
<gene>
    <name evidence="1" type="ORF">MTR67_021997</name>
</gene>
<evidence type="ECO:0000313" key="2">
    <source>
        <dbReference type="Proteomes" id="UP001234989"/>
    </source>
</evidence>
<evidence type="ECO:0008006" key="3">
    <source>
        <dbReference type="Google" id="ProtNLM"/>
    </source>
</evidence>
<reference evidence="1" key="1">
    <citation type="submission" date="2023-08" db="EMBL/GenBank/DDBJ databases">
        <title>A de novo genome assembly of Solanum verrucosum Schlechtendal, a Mexican diploid species geographically isolated from the other diploid A-genome species in potato relatives.</title>
        <authorList>
            <person name="Hosaka K."/>
        </authorList>
    </citation>
    <scope>NUCLEOTIDE SEQUENCE</scope>
    <source>
        <tissue evidence="1">Young leaves</tissue>
    </source>
</reference>
<dbReference type="Proteomes" id="UP001234989">
    <property type="component" value="Chromosome 5"/>
</dbReference>
<accession>A0AAF0TQ54</accession>
<sequence>MPPRRAVRVRPTMKSVEEQELPSALEMQTQEEIKYADFREAIWMLSQVATYQVGQRDNRHEVVDASRIHELLRMNPPSFTGSSVTENPENFIEELKRVFDVMHVA</sequence>
<dbReference type="EMBL" id="CP133616">
    <property type="protein sequence ID" value="WMV28612.1"/>
    <property type="molecule type" value="Genomic_DNA"/>
</dbReference>
<dbReference type="AlphaFoldDB" id="A0AAF0TQ54"/>
<name>A0AAF0TQ54_SOLVR</name>
<organism evidence="1 2">
    <name type="scientific">Solanum verrucosum</name>
    <dbReference type="NCBI Taxonomy" id="315347"/>
    <lineage>
        <taxon>Eukaryota</taxon>
        <taxon>Viridiplantae</taxon>
        <taxon>Streptophyta</taxon>
        <taxon>Embryophyta</taxon>
        <taxon>Tracheophyta</taxon>
        <taxon>Spermatophyta</taxon>
        <taxon>Magnoliopsida</taxon>
        <taxon>eudicotyledons</taxon>
        <taxon>Gunneridae</taxon>
        <taxon>Pentapetalae</taxon>
        <taxon>asterids</taxon>
        <taxon>lamiids</taxon>
        <taxon>Solanales</taxon>
        <taxon>Solanaceae</taxon>
        <taxon>Solanoideae</taxon>
        <taxon>Solaneae</taxon>
        <taxon>Solanum</taxon>
    </lineage>
</organism>